<organism evidence="12 13">
    <name type="scientific">Diplocarpon rosae</name>
    <dbReference type="NCBI Taxonomy" id="946125"/>
    <lineage>
        <taxon>Eukaryota</taxon>
        <taxon>Fungi</taxon>
        <taxon>Dikarya</taxon>
        <taxon>Ascomycota</taxon>
        <taxon>Pezizomycotina</taxon>
        <taxon>Leotiomycetes</taxon>
        <taxon>Helotiales</taxon>
        <taxon>Drepanopezizaceae</taxon>
        <taxon>Diplocarpon</taxon>
    </lineage>
</organism>
<evidence type="ECO:0000256" key="11">
    <source>
        <dbReference type="SAM" id="MobiDB-lite"/>
    </source>
</evidence>
<dbReference type="GO" id="GO:0003400">
    <property type="term" value="P:regulation of COPII vesicle coating"/>
    <property type="evidence" value="ECO:0007669"/>
    <property type="project" value="UniProtKB-UniRule"/>
</dbReference>
<dbReference type="EMBL" id="JAUBYV010000002">
    <property type="protein sequence ID" value="KAK2628433.1"/>
    <property type="molecule type" value="Genomic_DNA"/>
</dbReference>
<dbReference type="GO" id="GO:0006888">
    <property type="term" value="P:endoplasmic reticulum to Golgi vesicle-mediated transport"/>
    <property type="evidence" value="ECO:0007669"/>
    <property type="project" value="UniProtKB-UniRule"/>
</dbReference>
<keyword evidence="6" id="KW-0931">ER-Golgi transport</keyword>
<keyword evidence="1 10" id="KW-0813">Transport</keyword>
<keyword evidence="9 10" id="KW-0472">Membrane</keyword>
<evidence type="ECO:0000313" key="13">
    <source>
        <dbReference type="Proteomes" id="UP001285354"/>
    </source>
</evidence>
<feature type="transmembrane region" description="Helical" evidence="10">
    <location>
        <begin position="453"/>
        <end position="477"/>
    </location>
</feature>
<comment type="function">
    <text evidence="10">Guanine nucleotide-exchange factor (GEF) required for the formation or budding of transport vesicles from the ER.</text>
</comment>
<keyword evidence="7 10" id="KW-0653">Protein transport</keyword>
<dbReference type="InterPro" id="IPR015943">
    <property type="entry name" value="WD40/YVTN_repeat-like_dom_sf"/>
</dbReference>
<dbReference type="GO" id="GO:0000139">
    <property type="term" value="C:Golgi membrane"/>
    <property type="evidence" value="ECO:0007669"/>
    <property type="project" value="UniProtKB-SubCell"/>
</dbReference>
<dbReference type="FunFam" id="2.130.10.10:FF:001559">
    <property type="entry name" value="Uncharacterized protein"/>
    <property type="match status" value="1"/>
</dbReference>
<evidence type="ECO:0000256" key="2">
    <source>
        <dbReference type="ARBA" id="ARBA00022574"/>
    </source>
</evidence>
<comment type="caution">
    <text evidence="10">Lacks conserved residue(s) required for the propagation of feature annotation.</text>
</comment>
<dbReference type="GO" id="GO:0005085">
    <property type="term" value="F:guanyl-nucleotide exchange factor activity"/>
    <property type="evidence" value="ECO:0007669"/>
    <property type="project" value="InterPro"/>
</dbReference>
<evidence type="ECO:0000313" key="12">
    <source>
        <dbReference type="EMBL" id="KAK2628433.1"/>
    </source>
</evidence>
<sequence length="674" mass="72098">MAPLISFAKSTLSYPLYAVDFDPLDSSRLLVGGGGGAGRTGVGNKITLLDTTNPNELAELRDIELSKDEDNVTSLAAGLDKDGASLVFAGVNSSPEDLGKGKNLHFRVFRTETTAGAKGKGKGKGTAGAKKAAPGTITEVSRSALFAGREKDMYQRITRLSKPFSGQSQLGAVATGLCKASEIVLFDTTSTNPPRSRGAVQSSREAVDVDLIQTGINEYLFAYCDEHDIYLKKISETMDSEEPECIYVTPATREAGMSKPTTPRFRAMRFLTREFVIMLTNVANNSGVVLQILRIPPSGKGQCRLAQSLRLPLGISKATGLAVSNLTPPVSPTVPQGYTQFVLAVAGHDISLRLFKVDLQVEGNVSMVSQIKSFRTFTKVHPLQITGLAFSNFTPPTHPVTAQTPPQHLKLASISVANTVIVHTLPLFPIPLSVKRGQSKTPRYVVALPSTTAVYGLAITVSIIAIALASIIIQGILEIRGGVPIYLNARTHLPVVLQERLGRPYEFPSGYNGGATTAEILPSTETPAPRATTDPTEPLTNAEARPTKARPTGNNHHPGVPTDDDDDAAAAESGSGSALRLPSFFEELKQKTAEGKAIVLLKEHQGEDGVTAHIHADHEQHDGKKWEDLAQEQKEGWKQKLKVAGHWVEDMGESVLKGVLFSELAGIVGDAVRG</sequence>
<dbReference type="GO" id="GO:0005789">
    <property type="term" value="C:endoplasmic reticulum membrane"/>
    <property type="evidence" value="ECO:0007669"/>
    <property type="project" value="UniProtKB-SubCell"/>
</dbReference>
<comment type="similarity">
    <text evidence="10">Belongs to the WD repeat SEC12 family.</text>
</comment>
<proteinExistence type="inferred from homology"/>
<comment type="caution">
    <text evidence="12">The sequence shown here is derived from an EMBL/GenBank/DDBJ whole genome shotgun (WGS) entry which is preliminary data.</text>
</comment>
<evidence type="ECO:0000256" key="1">
    <source>
        <dbReference type="ARBA" id="ARBA00022448"/>
    </source>
</evidence>
<dbReference type="InterPro" id="IPR045260">
    <property type="entry name" value="Sec12-like"/>
</dbReference>
<evidence type="ECO:0000256" key="7">
    <source>
        <dbReference type="ARBA" id="ARBA00022927"/>
    </source>
</evidence>
<evidence type="ECO:0000256" key="10">
    <source>
        <dbReference type="RuleBase" id="RU369019"/>
    </source>
</evidence>
<protein>
    <recommendedName>
        <fullName evidence="10">Guanine nucleotide-exchange factor SEC12</fullName>
    </recommendedName>
</protein>
<evidence type="ECO:0000256" key="3">
    <source>
        <dbReference type="ARBA" id="ARBA00022692"/>
    </source>
</evidence>
<dbReference type="PANTHER" id="PTHR23284">
    <property type="entry name" value="PROLACTIN REGULATORY ELEMENT BINDING PROTEIN"/>
    <property type="match status" value="1"/>
</dbReference>
<keyword evidence="3 10" id="KW-0812">Transmembrane</keyword>
<dbReference type="GO" id="GO:0015031">
    <property type="term" value="P:protein transport"/>
    <property type="evidence" value="ECO:0007669"/>
    <property type="project" value="UniProtKB-KW"/>
</dbReference>
<accession>A0AAD9T1M8</accession>
<keyword evidence="4 10" id="KW-0677">Repeat</keyword>
<keyword evidence="2 10" id="KW-0853">WD repeat</keyword>
<evidence type="ECO:0000256" key="6">
    <source>
        <dbReference type="ARBA" id="ARBA00022892"/>
    </source>
</evidence>
<gene>
    <name evidence="12" type="ORF">QTJ16_001536</name>
</gene>
<comment type="subcellular location">
    <subcellularLocation>
        <location evidence="10">Endoplasmic reticulum membrane</location>
        <topology evidence="10">Single-pass type II membrane protein</topology>
    </subcellularLocation>
    <subcellularLocation>
        <location evidence="10">Golgi apparatus membrane</location>
        <topology evidence="10">Single-pass type II membrane protein</topology>
    </subcellularLocation>
</comment>
<evidence type="ECO:0000256" key="5">
    <source>
        <dbReference type="ARBA" id="ARBA00022824"/>
    </source>
</evidence>
<dbReference type="Gene3D" id="2.130.10.10">
    <property type="entry name" value="YVTN repeat-like/Quinoprotein amine dehydrogenase"/>
    <property type="match status" value="1"/>
</dbReference>
<dbReference type="Proteomes" id="UP001285354">
    <property type="component" value="Unassembled WGS sequence"/>
</dbReference>
<name>A0AAD9T1M8_9HELO</name>
<evidence type="ECO:0000256" key="8">
    <source>
        <dbReference type="ARBA" id="ARBA00022989"/>
    </source>
</evidence>
<keyword evidence="5 10" id="KW-0256">Endoplasmic reticulum</keyword>
<reference evidence="12" key="1">
    <citation type="submission" date="2023-06" db="EMBL/GenBank/DDBJ databases">
        <title>Draft genome of Marssonina rosae.</title>
        <authorList>
            <person name="Cheng Q."/>
        </authorList>
    </citation>
    <scope>NUCLEOTIDE SEQUENCE</scope>
    <source>
        <strain evidence="12">R4</strain>
    </source>
</reference>
<dbReference type="AlphaFoldDB" id="A0AAD9T1M8"/>
<keyword evidence="13" id="KW-1185">Reference proteome</keyword>
<evidence type="ECO:0000256" key="9">
    <source>
        <dbReference type="ARBA" id="ARBA00023136"/>
    </source>
</evidence>
<keyword evidence="8 10" id="KW-1133">Transmembrane helix</keyword>
<dbReference type="PANTHER" id="PTHR23284:SF0">
    <property type="entry name" value="PROLACTIN REGULATORY ELEMENT-BINDING PROTEIN"/>
    <property type="match status" value="1"/>
</dbReference>
<evidence type="ECO:0000256" key="4">
    <source>
        <dbReference type="ARBA" id="ARBA00022737"/>
    </source>
</evidence>
<feature type="region of interest" description="Disordered" evidence="11">
    <location>
        <begin position="513"/>
        <end position="576"/>
    </location>
</feature>
<feature type="transmembrane region" description="Helical" evidence="10">
    <location>
        <begin position="411"/>
        <end position="432"/>
    </location>
</feature>